<dbReference type="Pfam" id="PF01624">
    <property type="entry name" value="MutS_I"/>
    <property type="match status" value="1"/>
</dbReference>
<keyword evidence="4 9" id="KW-0227">DNA damage</keyword>
<dbReference type="PANTHER" id="PTHR11361">
    <property type="entry name" value="DNA MISMATCH REPAIR PROTEIN MUTS FAMILY MEMBER"/>
    <property type="match status" value="1"/>
</dbReference>
<evidence type="ECO:0000256" key="3">
    <source>
        <dbReference type="ARBA" id="ARBA00022741"/>
    </source>
</evidence>
<dbReference type="InterPro" id="IPR007861">
    <property type="entry name" value="DNA_mismatch_repair_MutS_clamp"/>
</dbReference>
<dbReference type="AlphaFoldDB" id="A0A1T4KWF2"/>
<dbReference type="InterPro" id="IPR045076">
    <property type="entry name" value="MutS"/>
</dbReference>
<evidence type="ECO:0000256" key="5">
    <source>
        <dbReference type="ARBA" id="ARBA00022840"/>
    </source>
</evidence>
<name>A0A1T4KWF2_9FUSO</name>
<proteinExistence type="inferred from homology"/>
<dbReference type="SUPFAM" id="SSF48334">
    <property type="entry name" value="DNA repair protein MutS, domain III"/>
    <property type="match status" value="1"/>
</dbReference>
<evidence type="ECO:0000256" key="7">
    <source>
        <dbReference type="ARBA" id="ARBA00023204"/>
    </source>
</evidence>
<dbReference type="InterPro" id="IPR036678">
    <property type="entry name" value="MutS_con_dom_sf"/>
</dbReference>
<keyword evidence="6 9" id="KW-0238">DNA-binding</keyword>
<dbReference type="GO" id="GO:0006298">
    <property type="term" value="P:mismatch repair"/>
    <property type="evidence" value="ECO:0007669"/>
    <property type="project" value="UniProtKB-UniRule"/>
</dbReference>
<evidence type="ECO:0000256" key="6">
    <source>
        <dbReference type="ARBA" id="ARBA00023125"/>
    </source>
</evidence>
<evidence type="ECO:0000313" key="14">
    <source>
        <dbReference type="Proteomes" id="UP000191153"/>
    </source>
</evidence>
<dbReference type="Pfam" id="PF05188">
    <property type="entry name" value="MutS_II"/>
    <property type="match status" value="1"/>
</dbReference>
<dbReference type="GO" id="GO:0030983">
    <property type="term" value="F:mismatched DNA binding"/>
    <property type="evidence" value="ECO:0007669"/>
    <property type="project" value="InterPro"/>
</dbReference>
<dbReference type="EMBL" id="FUWX01000005">
    <property type="protein sequence ID" value="SJZ46693.1"/>
    <property type="molecule type" value="Genomic_DNA"/>
</dbReference>
<dbReference type="Pfam" id="PF05190">
    <property type="entry name" value="MutS_IV"/>
    <property type="match status" value="1"/>
</dbReference>
<feature type="domain" description="DNA mismatch repair proteins mutS family" evidence="12">
    <location>
        <begin position="693"/>
        <end position="709"/>
    </location>
</feature>
<keyword evidence="14" id="KW-1185">Reference proteome</keyword>
<feature type="binding site" evidence="9">
    <location>
        <begin position="619"/>
        <end position="626"/>
    </location>
    <ligand>
        <name>ATP</name>
        <dbReference type="ChEBI" id="CHEBI:30616"/>
    </ligand>
</feature>
<evidence type="ECO:0000256" key="4">
    <source>
        <dbReference type="ARBA" id="ARBA00022763"/>
    </source>
</evidence>
<keyword evidence="3 9" id="KW-0547">Nucleotide-binding</keyword>
<dbReference type="SUPFAM" id="SSF52540">
    <property type="entry name" value="P-loop containing nucleoside triphosphate hydrolases"/>
    <property type="match status" value="1"/>
</dbReference>
<protein>
    <recommendedName>
        <fullName evidence="2 9">DNA mismatch repair protein MutS</fullName>
    </recommendedName>
</protein>
<dbReference type="InterPro" id="IPR000432">
    <property type="entry name" value="DNA_mismatch_repair_MutS_C"/>
</dbReference>
<evidence type="ECO:0000256" key="9">
    <source>
        <dbReference type="HAMAP-Rule" id="MF_00096"/>
    </source>
</evidence>
<feature type="coiled-coil region" evidence="11">
    <location>
        <begin position="791"/>
        <end position="818"/>
    </location>
</feature>
<dbReference type="FunFam" id="1.10.1420.10:FF:000007">
    <property type="entry name" value="DNA mismatch repair protein MutS"/>
    <property type="match status" value="1"/>
</dbReference>
<dbReference type="SMART" id="SM00533">
    <property type="entry name" value="MUTSd"/>
    <property type="match status" value="1"/>
</dbReference>
<dbReference type="SMART" id="SM00534">
    <property type="entry name" value="MUTSac"/>
    <property type="match status" value="1"/>
</dbReference>
<dbReference type="FunFam" id="3.40.50.300:FF:000870">
    <property type="entry name" value="MutS protein homolog 4"/>
    <property type="match status" value="1"/>
</dbReference>
<dbReference type="PIRSF" id="PIRSF037677">
    <property type="entry name" value="DNA_mis_repair_Msh6"/>
    <property type="match status" value="1"/>
</dbReference>
<evidence type="ECO:0000259" key="12">
    <source>
        <dbReference type="PROSITE" id="PS00486"/>
    </source>
</evidence>
<dbReference type="InterPro" id="IPR017261">
    <property type="entry name" value="DNA_mismatch_repair_MutS/MSH"/>
</dbReference>
<dbReference type="Pfam" id="PF00488">
    <property type="entry name" value="MutS_V"/>
    <property type="match status" value="1"/>
</dbReference>
<comment type="function">
    <text evidence="8 9">This protein is involved in the repair of mismatches in DNA. It is possible that it carries out the mismatch recognition step. This protein has a weak ATPase activity.</text>
</comment>
<dbReference type="GO" id="GO:0140664">
    <property type="term" value="F:ATP-dependent DNA damage sensor activity"/>
    <property type="evidence" value="ECO:0007669"/>
    <property type="project" value="InterPro"/>
</dbReference>
<evidence type="ECO:0000256" key="1">
    <source>
        <dbReference type="ARBA" id="ARBA00006271"/>
    </source>
</evidence>
<dbReference type="Pfam" id="PF05192">
    <property type="entry name" value="MutS_III"/>
    <property type="match status" value="1"/>
</dbReference>
<reference evidence="13 14" key="1">
    <citation type="submission" date="2017-02" db="EMBL/GenBank/DDBJ databases">
        <authorList>
            <person name="Peterson S.W."/>
        </authorList>
    </citation>
    <scope>NUCLEOTIDE SEQUENCE [LARGE SCALE GENOMIC DNA]</scope>
    <source>
        <strain evidence="13 14">ATCC 700028</strain>
    </source>
</reference>
<organism evidence="13 14">
    <name type="scientific">Cetobacterium ceti</name>
    <dbReference type="NCBI Taxonomy" id="180163"/>
    <lineage>
        <taxon>Bacteria</taxon>
        <taxon>Fusobacteriati</taxon>
        <taxon>Fusobacteriota</taxon>
        <taxon>Fusobacteriia</taxon>
        <taxon>Fusobacteriales</taxon>
        <taxon>Fusobacteriaceae</taxon>
        <taxon>Cetobacterium</taxon>
    </lineage>
</organism>
<dbReference type="Gene3D" id="3.40.1170.10">
    <property type="entry name" value="DNA repair protein MutS, domain I"/>
    <property type="match status" value="1"/>
</dbReference>
<dbReference type="SUPFAM" id="SSF55271">
    <property type="entry name" value="DNA repair protein MutS, domain I"/>
    <property type="match status" value="1"/>
</dbReference>
<dbReference type="InterPro" id="IPR005748">
    <property type="entry name" value="DNA_mismatch_repair_MutS"/>
</dbReference>
<dbReference type="GO" id="GO:0003684">
    <property type="term" value="F:damaged DNA binding"/>
    <property type="evidence" value="ECO:0007669"/>
    <property type="project" value="UniProtKB-UniRule"/>
</dbReference>
<dbReference type="InterPro" id="IPR027417">
    <property type="entry name" value="P-loop_NTPase"/>
</dbReference>
<evidence type="ECO:0000256" key="11">
    <source>
        <dbReference type="SAM" id="Coils"/>
    </source>
</evidence>
<dbReference type="SUPFAM" id="SSF53150">
    <property type="entry name" value="DNA repair protein MutS, domain II"/>
    <property type="match status" value="1"/>
</dbReference>
<dbReference type="PANTHER" id="PTHR11361:SF34">
    <property type="entry name" value="DNA MISMATCH REPAIR PROTEIN MSH1, MITOCHONDRIAL"/>
    <property type="match status" value="1"/>
</dbReference>
<accession>A0A1T4KWF2</accession>
<dbReference type="InterPro" id="IPR007860">
    <property type="entry name" value="DNA_mmatch_repair_MutS_con_dom"/>
</dbReference>
<evidence type="ECO:0000256" key="2">
    <source>
        <dbReference type="ARBA" id="ARBA00021982"/>
    </source>
</evidence>
<dbReference type="FunFam" id="3.40.1170.10:FF:000001">
    <property type="entry name" value="DNA mismatch repair protein MutS"/>
    <property type="match status" value="1"/>
</dbReference>
<dbReference type="STRING" id="180163.SAMN02745174_00625"/>
<keyword evidence="7 9" id="KW-0234">DNA repair</keyword>
<evidence type="ECO:0000256" key="10">
    <source>
        <dbReference type="RuleBase" id="RU003756"/>
    </source>
</evidence>
<evidence type="ECO:0000313" key="13">
    <source>
        <dbReference type="EMBL" id="SJZ46693.1"/>
    </source>
</evidence>
<dbReference type="InterPro" id="IPR036187">
    <property type="entry name" value="DNA_mismatch_repair_MutS_sf"/>
</dbReference>
<keyword evidence="11" id="KW-0175">Coiled coil</keyword>
<comment type="similarity">
    <text evidence="1 9 10">Belongs to the DNA mismatch repair MutS family.</text>
</comment>
<dbReference type="Gene3D" id="3.30.420.110">
    <property type="entry name" value="MutS, connector domain"/>
    <property type="match status" value="1"/>
</dbReference>
<gene>
    <name evidence="9" type="primary">mutS</name>
    <name evidence="13" type="ORF">SAMN02745174_00625</name>
</gene>
<dbReference type="GO" id="GO:0005524">
    <property type="term" value="F:ATP binding"/>
    <property type="evidence" value="ECO:0007669"/>
    <property type="project" value="UniProtKB-UniRule"/>
</dbReference>
<dbReference type="InterPro" id="IPR016151">
    <property type="entry name" value="DNA_mismatch_repair_MutS_N"/>
</dbReference>
<dbReference type="GO" id="GO:0005829">
    <property type="term" value="C:cytosol"/>
    <property type="evidence" value="ECO:0007669"/>
    <property type="project" value="TreeGrafter"/>
</dbReference>
<dbReference type="InterPro" id="IPR007696">
    <property type="entry name" value="DNA_mismatch_repair_MutS_core"/>
</dbReference>
<dbReference type="Proteomes" id="UP000191153">
    <property type="component" value="Unassembled WGS sequence"/>
</dbReference>
<dbReference type="PROSITE" id="PS00486">
    <property type="entry name" value="DNA_MISMATCH_REPAIR_2"/>
    <property type="match status" value="1"/>
</dbReference>
<evidence type="ECO:0000256" key="8">
    <source>
        <dbReference type="ARBA" id="ARBA00024647"/>
    </source>
</evidence>
<sequence length="879" mass="100343">MGSDILAADTPLMTQYKEIKNENKDSILFFRLGDFYEMFFEDAVTASKELGLTLTSRNREKGQDVPLAGIPFHSAASYIAKLVNKGYKVAICEQVEDPKLTKGLVKREVVRVVTPGTVIDTDFLDEKSNNYLMGIVLKNNILGFSYIDITTGEFKVSEIEGEDINYRLLGEINKISPREIIIDSDSYRELENTLKAFGENNNINIHEYPKVKKSEEYLKNYFKVISLESFSLENKERAMEVSAMVLDYVVELQKGKELPIDKITYMRTDSLMELNLTTQRNLDIISNGKDQGNIGTLLWVLDQCKSSMGSRLLKKIIKNPLLNLDEIRERQNHTEYFINEVLIREELRENLKNVYDIERIIGKLVLETINARDLVALKVSIRNALEIYKYLNGNPIFEIDVKALVEAHNLIEQIIVDEPPFSVREGGMIKGGYNKDLDELHDISKRGKEYILEIESREREKTGIKTLKIKYNKVFGYFIEVTKSNNHLVPEEYIRRQTLANAERYIISELKEYEEKVINAKERIENLEFHIFRELTLKLKESKNVFQDLAYKLAYLDVITNFAHVATKNNYTKPEITKDFDLEIIGGRHAIVEKLIKSGGFVKNNIIFNSGKNMIILTGPNMSGKSTYMKQVALIIIMAHIGCYVPADYAKIGLVDRVFTRIGASDDLLTGQSTFMLEMSEVANIVNSATRNSFIILDEIGRGTSTFDGISIATAITEYIHDNIGAKTIFATHYHELTQLEGQLKNSENFRIEVKETGDEILFLREIVKGGADKSYGIEVARLAGLPKEILTRAKDMLKNLEDRKAIVNEKIKGEQLLLFGGEEKETFQEEKIEKIQSSTEDISKEEKIALRLLKEIELNSLTPMDALIKLNELKRILN</sequence>
<dbReference type="CDD" id="cd03284">
    <property type="entry name" value="ABC_MutS1"/>
    <property type="match status" value="1"/>
</dbReference>
<dbReference type="NCBIfam" id="NF003810">
    <property type="entry name" value="PRK05399.1"/>
    <property type="match status" value="1"/>
</dbReference>
<dbReference type="NCBIfam" id="TIGR01070">
    <property type="entry name" value="mutS1"/>
    <property type="match status" value="1"/>
</dbReference>
<keyword evidence="5 9" id="KW-0067">ATP-binding</keyword>
<dbReference type="Gene3D" id="1.10.1420.10">
    <property type="match status" value="2"/>
</dbReference>
<dbReference type="InterPro" id="IPR007695">
    <property type="entry name" value="DNA_mismatch_repair_MutS-lik_N"/>
</dbReference>
<dbReference type="HAMAP" id="MF_00096">
    <property type="entry name" value="MutS"/>
    <property type="match status" value="1"/>
</dbReference>
<dbReference type="Gene3D" id="3.40.50.300">
    <property type="entry name" value="P-loop containing nucleotide triphosphate hydrolases"/>
    <property type="match status" value="1"/>
</dbReference>